<keyword evidence="1" id="KW-0472">Membrane</keyword>
<keyword evidence="3" id="KW-1185">Reference proteome</keyword>
<dbReference type="Proteomes" id="UP000823941">
    <property type="component" value="Chromosome 31"/>
</dbReference>
<evidence type="ECO:0000313" key="2">
    <source>
        <dbReference type="EMBL" id="KAG7295256.1"/>
    </source>
</evidence>
<proteinExistence type="predicted"/>
<protein>
    <submittedName>
        <fullName evidence="2">Uncharacterized protein</fullName>
    </submittedName>
</protein>
<dbReference type="EMBL" id="JAHIBW010000031">
    <property type="protein sequence ID" value="KAG7295256.1"/>
    <property type="molecule type" value="Genomic_DNA"/>
</dbReference>
<sequence>MPPVPTKPPELPTVQSPQLLPVNEPLSVPIISPSPVNDNNDDDKQPVLEIASYVHLEDTVPITPLPEASSLHPIKNPSSVEAKPQLVNISNNTKATQIKQAGDFNLANYLSAKPRKNLKRCTSYDIFASEEILKATDMTSANEIFDFDRGQTSEATYCCLPKSRSLFELSTSTTSRAKLLNLFWDKYFEKNNMKDPFKQKLSSTNITKSKVKYVDKHDYTKSSKVKTIEESYCNDQDSDDENEEISISVLQISPTVKEPLPKKSLKPIKIIDSSMLRTVYKTDKTIEKPNADAESMTLFKKQTNYDDNPSFDSKKDDSWEDSQVEIGASSYFGKTPTSVCFSCVSHSRYAADKFEQKQSKLHPSPKFNTSSVEYSSVTFSNPADGGDAPRKHLEDPKISETNVIEGASSSFIVEISSSEKGSDQNVLSDETLTEKSNKRWYYFSVVLVVAFVIILAVVYIYVGGKKIKLWKRTNSRMNKKPRYRKLSEYGF</sequence>
<keyword evidence="1" id="KW-1133">Transmembrane helix</keyword>
<evidence type="ECO:0000256" key="1">
    <source>
        <dbReference type="SAM" id="Phobius"/>
    </source>
</evidence>
<evidence type="ECO:0000313" key="3">
    <source>
        <dbReference type="Proteomes" id="UP000823941"/>
    </source>
</evidence>
<keyword evidence="1" id="KW-0812">Transmembrane</keyword>
<feature type="transmembrane region" description="Helical" evidence="1">
    <location>
        <begin position="440"/>
        <end position="462"/>
    </location>
</feature>
<comment type="caution">
    <text evidence="2">The sequence shown here is derived from an EMBL/GenBank/DDBJ whole genome shotgun (WGS) entry which is preliminary data.</text>
</comment>
<name>A0ABQ7PQK1_PLUXY</name>
<accession>A0ABQ7PQK1</accession>
<reference evidence="2 3" key="1">
    <citation type="submission" date="2021-06" db="EMBL/GenBank/DDBJ databases">
        <title>A haploid diamondback moth (Plutella xylostella L.) genome assembly resolves 31 chromosomes and identifies a diamide resistance mutation.</title>
        <authorList>
            <person name="Ward C.M."/>
            <person name="Perry K.D."/>
            <person name="Baker G."/>
            <person name="Powis K."/>
            <person name="Heckel D.G."/>
            <person name="Baxter S.W."/>
        </authorList>
    </citation>
    <scope>NUCLEOTIDE SEQUENCE [LARGE SCALE GENOMIC DNA]</scope>
    <source>
        <strain evidence="2 3">LV</strain>
        <tissue evidence="2">Single pupa</tissue>
    </source>
</reference>
<gene>
    <name evidence="2" type="ORF">JYU34_022257</name>
</gene>
<organism evidence="2 3">
    <name type="scientific">Plutella xylostella</name>
    <name type="common">Diamondback moth</name>
    <name type="synonym">Plutella maculipennis</name>
    <dbReference type="NCBI Taxonomy" id="51655"/>
    <lineage>
        <taxon>Eukaryota</taxon>
        <taxon>Metazoa</taxon>
        <taxon>Ecdysozoa</taxon>
        <taxon>Arthropoda</taxon>
        <taxon>Hexapoda</taxon>
        <taxon>Insecta</taxon>
        <taxon>Pterygota</taxon>
        <taxon>Neoptera</taxon>
        <taxon>Endopterygota</taxon>
        <taxon>Lepidoptera</taxon>
        <taxon>Glossata</taxon>
        <taxon>Ditrysia</taxon>
        <taxon>Yponomeutoidea</taxon>
        <taxon>Plutellidae</taxon>
        <taxon>Plutella</taxon>
    </lineage>
</organism>